<gene>
    <name evidence="1" type="ORF">FOMPIDRAFT_8415</name>
</gene>
<dbReference type="OrthoDB" id="2755380at2759"/>
<feature type="non-terminal residue" evidence="1">
    <location>
        <position position="1"/>
    </location>
</feature>
<sequence>LVSALFKNLQNWEDNGWIGVRGATYIKALVNQLRQRSAPTTFSEDELASIRTSREARRDALRNGSLQLLQPIERAAFRLSGAKLGALTQATAYKGIRELTAPPPRTSTTTTIAAIRGHLHNIPDAEDEEHDIWKGIRLQDIRWTVTDFLWKGIHEAHRIGKFWLKIPGHEDRALCTRCHKRDSLDHILLHCSETGQETIWTLAKAAWERKGVDWTPIRLHDILAIGPRSRALVRDKPTPGHLARFWRILVSESAHLVWRLRCERVVGHAGDENWRHSEESVATRWFAAMNTRLRQDATGTNSKYGRIHQENPSGLVLHTWQHVLGNEKALPADWTV</sequence>
<keyword evidence="2" id="KW-1185">Reference proteome</keyword>
<dbReference type="HOGENOM" id="CLU_044484_3_1_1"/>
<protein>
    <recommendedName>
        <fullName evidence="3">Reverse transcriptase zinc-binding domain-containing protein</fullName>
    </recommendedName>
</protein>
<dbReference type="EMBL" id="KE504274">
    <property type="protein sequence ID" value="EPS93460.1"/>
    <property type="molecule type" value="Genomic_DNA"/>
</dbReference>
<dbReference type="AlphaFoldDB" id="S8EUW1"/>
<dbReference type="eggNOG" id="KOG3752">
    <property type="taxonomic scope" value="Eukaryota"/>
</dbReference>
<organism evidence="1 2">
    <name type="scientific">Fomitopsis schrenkii</name>
    <name type="common">Brown rot fungus</name>
    <dbReference type="NCBI Taxonomy" id="2126942"/>
    <lineage>
        <taxon>Eukaryota</taxon>
        <taxon>Fungi</taxon>
        <taxon>Dikarya</taxon>
        <taxon>Basidiomycota</taxon>
        <taxon>Agaricomycotina</taxon>
        <taxon>Agaricomycetes</taxon>
        <taxon>Polyporales</taxon>
        <taxon>Fomitopsis</taxon>
    </lineage>
</organism>
<dbReference type="InParanoid" id="S8EUW1"/>
<accession>S8EUW1</accession>
<evidence type="ECO:0008006" key="3">
    <source>
        <dbReference type="Google" id="ProtNLM"/>
    </source>
</evidence>
<name>S8EUW1_FOMSC</name>
<reference evidence="1 2" key="1">
    <citation type="journal article" date="2012" name="Science">
        <title>The Paleozoic origin of enzymatic lignin decomposition reconstructed from 31 fungal genomes.</title>
        <authorList>
            <person name="Floudas D."/>
            <person name="Binder M."/>
            <person name="Riley R."/>
            <person name="Barry K."/>
            <person name="Blanchette R.A."/>
            <person name="Henrissat B."/>
            <person name="Martinez A.T."/>
            <person name="Otillar R."/>
            <person name="Spatafora J.W."/>
            <person name="Yadav J.S."/>
            <person name="Aerts A."/>
            <person name="Benoit I."/>
            <person name="Boyd A."/>
            <person name="Carlson A."/>
            <person name="Copeland A."/>
            <person name="Coutinho P.M."/>
            <person name="de Vries R.P."/>
            <person name="Ferreira P."/>
            <person name="Findley K."/>
            <person name="Foster B."/>
            <person name="Gaskell J."/>
            <person name="Glotzer D."/>
            <person name="Gorecki P."/>
            <person name="Heitman J."/>
            <person name="Hesse C."/>
            <person name="Hori C."/>
            <person name="Igarashi K."/>
            <person name="Jurgens J.A."/>
            <person name="Kallen N."/>
            <person name="Kersten P."/>
            <person name="Kohler A."/>
            <person name="Kuees U."/>
            <person name="Kumar T.K.A."/>
            <person name="Kuo A."/>
            <person name="LaButti K."/>
            <person name="Larrondo L.F."/>
            <person name="Lindquist E."/>
            <person name="Ling A."/>
            <person name="Lombard V."/>
            <person name="Lucas S."/>
            <person name="Lundell T."/>
            <person name="Martin R."/>
            <person name="McLaughlin D.J."/>
            <person name="Morgenstern I."/>
            <person name="Morin E."/>
            <person name="Murat C."/>
            <person name="Nagy L.G."/>
            <person name="Nolan M."/>
            <person name="Ohm R.A."/>
            <person name="Patyshakuliyeva A."/>
            <person name="Rokas A."/>
            <person name="Ruiz-Duenas F.J."/>
            <person name="Sabat G."/>
            <person name="Salamov A."/>
            <person name="Samejima M."/>
            <person name="Schmutz J."/>
            <person name="Slot J.C."/>
            <person name="St John F."/>
            <person name="Stenlid J."/>
            <person name="Sun H."/>
            <person name="Sun S."/>
            <person name="Syed K."/>
            <person name="Tsang A."/>
            <person name="Wiebenga A."/>
            <person name="Young D."/>
            <person name="Pisabarro A."/>
            <person name="Eastwood D.C."/>
            <person name="Martin F."/>
            <person name="Cullen D."/>
            <person name="Grigoriev I.V."/>
            <person name="Hibbett D.S."/>
        </authorList>
    </citation>
    <scope>NUCLEOTIDE SEQUENCE</scope>
    <source>
        <strain evidence="2">FP-58527</strain>
    </source>
</reference>
<dbReference type="STRING" id="743788.S8EUW1"/>
<evidence type="ECO:0000313" key="2">
    <source>
        <dbReference type="Proteomes" id="UP000015241"/>
    </source>
</evidence>
<evidence type="ECO:0000313" key="1">
    <source>
        <dbReference type="EMBL" id="EPS93460.1"/>
    </source>
</evidence>
<feature type="non-terminal residue" evidence="1">
    <location>
        <position position="336"/>
    </location>
</feature>
<proteinExistence type="predicted"/>
<dbReference type="Proteomes" id="UP000015241">
    <property type="component" value="Unassembled WGS sequence"/>
</dbReference>